<reference evidence="2 3" key="1">
    <citation type="submission" date="2018-08" db="EMBL/GenBank/DDBJ databases">
        <title>Fibrisoma montanum sp. nov., isolated from Danxia mountain soil.</title>
        <authorList>
            <person name="Huang Y."/>
        </authorList>
    </citation>
    <scope>NUCLEOTIDE SEQUENCE [LARGE SCALE GENOMIC DNA]</scope>
    <source>
        <strain evidence="2 3">HYT19</strain>
    </source>
</reference>
<name>A0A418M4C8_9BACT</name>
<organism evidence="2 3">
    <name type="scientific">Fibrisoma montanum</name>
    <dbReference type="NCBI Taxonomy" id="2305895"/>
    <lineage>
        <taxon>Bacteria</taxon>
        <taxon>Pseudomonadati</taxon>
        <taxon>Bacteroidota</taxon>
        <taxon>Cytophagia</taxon>
        <taxon>Cytophagales</taxon>
        <taxon>Spirosomataceae</taxon>
        <taxon>Fibrisoma</taxon>
    </lineage>
</organism>
<keyword evidence="1" id="KW-0732">Signal</keyword>
<dbReference type="EMBL" id="QXED01000006">
    <property type="protein sequence ID" value="RIV20514.1"/>
    <property type="molecule type" value="Genomic_DNA"/>
</dbReference>
<keyword evidence="3" id="KW-1185">Reference proteome</keyword>
<feature type="signal peptide" evidence="1">
    <location>
        <begin position="1"/>
        <end position="19"/>
    </location>
</feature>
<comment type="caution">
    <text evidence="2">The sequence shown here is derived from an EMBL/GenBank/DDBJ whole genome shotgun (WGS) entry which is preliminary data.</text>
</comment>
<protein>
    <recommendedName>
        <fullName evidence="4">DUF4831 family protein</fullName>
    </recommendedName>
</protein>
<dbReference type="AlphaFoldDB" id="A0A418M4C8"/>
<evidence type="ECO:0008006" key="4">
    <source>
        <dbReference type="Google" id="ProtNLM"/>
    </source>
</evidence>
<feature type="chain" id="PRO_5019327121" description="DUF4831 family protein" evidence="1">
    <location>
        <begin position="20"/>
        <end position="290"/>
    </location>
</feature>
<evidence type="ECO:0000313" key="3">
    <source>
        <dbReference type="Proteomes" id="UP000283523"/>
    </source>
</evidence>
<evidence type="ECO:0000313" key="2">
    <source>
        <dbReference type="EMBL" id="RIV20514.1"/>
    </source>
</evidence>
<proteinExistence type="predicted"/>
<dbReference type="Proteomes" id="UP000283523">
    <property type="component" value="Unassembled WGS sequence"/>
</dbReference>
<evidence type="ECO:0000256" key="1">
    <source>
        <dbReference type="SAM" id="SignalP"/>
    </source>
</evidence>
<sequence length="290" mass="31534">MNALNTGLLWLLLSVSAFAQTLTNVPPTVNVTGFRGNPINLVLRFAADPPFVTCRAYDGPEGRILPVPDQPAVIYNGPFVTLRYSKTATLPAAVWQEISWSGRVQLKGFLLFRKEAPPSGVVRADTVYLRTTDEMPLTISVPNYQPVTMGDIPGLDAMLAEKVDRALYEADQLQQQLSISQKADLTTTYTKTQTDELLGGKVNQSTYNTEKTAQMLSISQKADAASVYTKTQVDAAKPTLSLVSTFAQAQAQVQAGKPVLFIITADASYGSSLTLWDGAAWYVTPLIPRN</sequence>
<accession>A0A418M4C8</accession>
<gene>
    <name evidence="2" type="ORF">DYU11_20940</name>
</gene>